<sequence length="170" mass="19641">MALFVHLAPENDSDSIRRSGIKTRRVRNVARDGYDRIVFAMPVTNDFYVSHQWLRELKRSGQRTIVGVYFRIPDDQLVLVGHYNQAHTEMTANEAVGVVFNAEQPEGFEVIIPRKIEAKEIHKINTLPQVLGWRYYPGAKGRKPCGCPYCTKGDIKSKRIRDEYERSFDN</sequence>
<dbReference type="AlphaFoldDB" id="F2AKF6"/>
<reference evidence="1 2" key="1">
    <citation type="journal article" date="2013" name="Mar. Genomics">
        <title>Expression of sulfatases in Rhodopirellula baltica and the diversity of sulfatases in the genus Rhodopirellula.</title>
        <authorList>
            <person name="Wegner C.E."/>
            <person name="Richter-Heitmann T."/>
            <person name="Klindworth A."/>
            <person name="Klockow C."/>
            <person name="Richter M."/>
            <person name="Achstetter T."/>
            <person name="Glockner F.O."/>
            <person name="Harder J."/>
        </authorList>
    </citation>
    <scope>NUCLEOTIDE SEQUENCE [LARGE SCALE GENOMIC DNA]</scope>
    <source>
        <strain evidence="1 2">WH47</strain>
    </source>
</reference>
<accession>F2AKF6</accession>
<comment type="caution">
    <text evidence="1">The sequence shown here is derived from an EMBL/GenBank/DDBJ whole genome shotgun (WGS) entry which is preliminary data.</text>
</comment>
<gene>
    <name evidence="1" type="ORF">RBWH47_01534</name>
</gene>
<organism evidence="1 2">
    <name type="scientific">Rhodopirellula baltica WH47</name>
    <dbReference type="NCBI Taxonomy" id="991778"/>
    <lineage>
        <taxon>Bacteria</taxon>
        <taxon>Pseudomonadati</taxon>
        <taxon>Planctomycetota</taxon>
        <taxon>Planctomycetia</taxon>
        <taxon>Pirellulales</taxon>
        <taxon>Pirellulaceae</taxon>
        <taxon>Rhodopirellula</taxon>
    </lineage>
</organism>
<evidence type="ECO:0000313" key="1">
    <source>
        <dbReference type="EMBL" id="EGF29852.1"/>
    </source>
</evidence>
<protein>
    <submittedName>
        <fullName evidence="1">Uncharacterized protein</fullName>
    </submittedName>
</protein>
<proteinExistence type="predicted"/>
<dbReference type="EMBL" id="AFAR01000005">
    <property type="protein sequence ID" value="EGF29852.1"/>
    <property type="molecule type" value="Genomic_DNA"/>
</dbReference>
<name>F2AKF6_RHOBT</name>
<dbReference type="PATRIC" id="fig|991778.3.peg.131"/>
<evidence type="ECO:0000313" key="2">
    <source>
        <dbReference type="Proteomes" id="UP000006222"/>
    </source>
</evidence>
<dbReference type="Proteomes" id="UP000006222">
    <property type="component" value="Unassembled WGS sequence"/>
</dbReference>